<reference evidence="1" key="1">
    <citation type="journal article" date="2020" name="mSystems">
        <title>Genome- and Community-Level Interaction Insights into Carbon Utilization and Element Cycling Functions of Hydrothermarchaeota in Hydrothermal Sediment.</title>
        <authorList>
            <person name="Zhou Z."/>
            <person name="Liu Y."/>
            <person name="Xu W."/>
            <person name="Pan J."/>
            <person name="Luo Z.H."/>
            <person name="Li M."/>
        </authorList>
    </citation>
    <scope>NUCLEOTIDE SEQUENCE [LARGE SCALE GENOMIC DNA]</scope>
    <source>
        <strain evidence="1">HyVt-76</strain>
    </source>
</reference>
<proteinExistence type="predicted"/>
<accession>A0A7V5H396</accession>
<name>A0A7V5H396_CALAY</name>
<evidence type="ECO:0000313" key="1">
    <source>
        <dbReference type="EMBL" id="HHE54827.1"/>
    </source>
</evidence>
<dbReference type="EMBL" id="DRTD01000254">
    <property type="protein sequence ID" value="HHE54827.1"/>
    <property type="molecule type" value="Genomic_DNA"/>
</dbReference>
<sequence length="440" mass="52021">MAEQFHKIYISAADFIKAWEKEVYELTNLDYFTYLLMNSVAEQLETSFFPQLFNVDEELILNNEEITNLAFHLGDSLQLFFDKNCFGSCPLNCPNQLQQKVSQEDFIKAGKIPESTEFGVYACTTKEHCLKHDLLNYVTSDTVLDFYRYDLKTTTKDDHPVLQRLIHFINDKVLDLIKKEGDPLLKAPNDNASELFDRLIEFDENTWSEPEYFSFDDPDDPETMEPWRRPQDSILSVIEEFQEIAPKAKNYQSIKLFEKFLTTFMGPMNISDLIYEDLEEFFLIVFPTELAAEDKLQFGEELHIFEQFIKFIDYNYEKNLIVYWNELIDSNLTALRRTFNLSQHFHRKHSYVEYQLSPEKSSNALLDGFFEIIDYQDGYFVVEDIHIKEQYQLFDLSMLDISLLEPGDIINMQLIPQSKDNWRAIWIECVFAPRAKYYLV</sequence>
<organism evidence="1">
    <name type="scientific">Caldithrix abyssi</name>
    <dbReference type="NCBI Taxonomy" id="187145"/>
    <lineage>
        <taxon>Bacteria</taxon>
        <taxon>Pseudomonadati</taxon>
        <taxon>Calditrichota</taxon>
        <taxon>Calditrichia</taxon>
        <taxon>Calditrichales</taxon>
        <taxon>Calditrichaceae</taxon>
        <taxon>Caldithrix</taxon>
    </lineage>
</organism>
<dbReference type="Proteomes" id="UP000886111">
    <property type="component" value="Unassembled WGS sequence"/>
</dbReference>
<gene>
    <name evidence="1" type="ORF">ENL21_03525</name>
</gene>
<comment type="caution">
    <text evidence="1">The sequence shown here is derived from an EMBL/GenBank/DDBJ whole genome shotgun (WGS) entry which is preliminary data.</text>
</comment>
<protein>
    <submittedName>
        <fullName evidence="1">Uncharacterized protein</fullName>
    </submittedName>
</protein>
<dbReference type="AlphaFoldDB" id="A0A7V5H396"/>